<dbReference type="GeneTree" id="ENSGT01110000267173"/>
<evidence type="ECO:0000256" key="3">
    <source>
        <dbReference type="ARBA" id="ARBA00006692"/>
    </source>
</evidence>
<dbReference type="Gene3D" id="2.60.40.10">
    <property type="entry name" value="Immunoglobulins"/>
    <property type="match status" value="6"/>
</dbReference>
<dbReference type="InterPro" id="IPR013098">
    <property type="entry name" value="Ig_I-set"/>
</dbReference>
<dbReference type="InterPro" id="IPR050964">
    <property type="entry name" value="Striated_Muscle_Regulatory"/>
</dbReference>
<proteinExistence type="inferred from homology"/>
<evidence type="ECO:0000256" key="2">
    <source>
        <dbReference type="ARBA" id="ARBA00004496"/>
    </source>
</evidence>
<evidence type="ECO:0000256" key="7">
    <source>
        <dbReference type="ARBA" id="ARBA00023242"/>
    </source>
</evidence>
<dbReference type="InterPro" id="IPR013783">
    <property type="entry name" value="Ig-like_fold"/>
</dbReference>
<keyword evidence="8" id="KW-0393">Immunoglobulin domain</keyword>
<feature type="domain" description="Fibronectin type-III" evidence="10">
    <location>
        <begin position="356"/>
        <end position="450"/>
    </location>
</feature>
<keyword evidence="6" id="KW-1015">Disulfide bond</keyword>
<dbReference type="FunFam" id="2.60.40.10:FF:000031">
    <property type="entry name" value="Myosin-binding protein C, slow type"/>
    <property type="match status" value="1"/>
</dbReference>
<dbReference type="FunFam" id="2.60.40.10:FF:000999">
    <property type="entry name" value="Uncharacterized protein, isoform D"/>
    <property type="match status" value="1"/>
</dbReference>
<evidence type="ECO:0000313" key="12">
    <source>
        <dbReference type="Proteomes" id="UP001501920"/>
    </source>
</evidence>
<evidence type="ECO:0000259" key="9">
    <source>
        <dbReference type="PROSITE" id="PS50835"/>
    </source>
</evidence>
<dbReference type="SMART" id="SM00060">
    <property type="entry name" value="FN3"/>
    <property type="match status" value="1"/>
</dbReference>
<dbReference type="InterPro" id="IPR003599">
    <property type="entry name" value="Ig_sub"/>
</dbReference>
<sequence length="452" mass="50723">VRTETDGIKLICEVSKPSAEVVWYKGDEELPEGGRYEHIADGRKRVLLIQDLRMDDAGEYHCKLPSSQTTGTLRINELAAEFISRPQSQEVVEGEKAEFVCSVSKDSYEVRWLRGDKELQTDDKYEIISDGKRRVLVVKNCERNDEGHFVALIGATRASIVLNCEVNTEEAKAKWLKNDETLFESSKFIMVQRDTVFSLRIKNAEKSDEATYTITLTNQRGEYAKSSAKINYFFKHFVYRVDKDKHTLTIKDCSLADEGEYSVIAGSDKSTAELIITKAGTKIELPADITGKPEPKVKWTKADLILKEDDRITIDTKPGHSTVNIAKTTRDDSATYIVEAVNSILFFYISAGPPSPPQDLHVTEAARDHISVAWKAPERNGGSPVTGYHIELCEAGTEKWMRVNSRPKTSFKITNLAPGTEYYFRVIAVNKYGIGVPKDSPKSYLATDPMSK</sequence>
<organism evidence="11 12">
    <name type="scientific">Pygocentrus nattereri</name>
    <name type="common">Red-bellied piranha</name>
    <dbReference type="NCBI Taxonomy" id="42514"/>
    <lineage>
        <taxon>Eukaryota</taxon>
        <taxon>Metazoa</taxon>
        <taxon>Chordata</taxon>
        <taxon>Craniata</taxon>
        <taxon>Vertebrata</taxon>
        <taxon>Euteleostomi</taxon>
        <taxon>Actinopterygii</taxon>
        <taxon>Neopterygii</taxon>
        <taxon>Teleostei</taxon>
        <taxon>Ostariophysi</taxon>
        <taxon>Characiformes</taxon>
        <taxon>Characoidei</taxon>
        <taxon>Pygocentrus</taxon>
    </lineage>
</organism>
<dbReference type="PRINTS" id="PR00014">
    <property type="entry name" value="FNTYPEIII"/>
</dbReference>
<dbReference type="PANTHER" id="PTHR13817">
    <property type="entry name" value="TITIN"/>
    <property type="match status" value="1"/>
</dbReference>
<dbReference type="Pfam" id="PF07679">
    <property type="entry name" value="I-set"/>
    <property type="match status" value="4"/>
</dbReference>
<gene>
    <name evidence="11" type="primary">SCG3</name>
</gene>
<dbReference type="InterPro" id="IPR007110">
    <property type="entry name" value="Ig-like_dom"/>
</dbReference>
<dbReference type="SMART" id="SM00408">
    <property type="entry name" value="IGc2"/>
    <property type="match status" value="3"/>
</dbReference>
<dbReference type="SUPFAM" id="SSF48726">
    <property type="entry name" value="Immunoglobulin"/>
    <property type="match status" value="5"/>
</dbReference>
<reference evidence="11" key="2">
    <citation type="submission" date="2025-08" db="UniProtKB">
        <authorList>
            <consortium name="Ensembl"/>
        </authorList>
    </citation>
    <scope>IDENTIFICATION</scope>
</reference>
<evidence type="ECO:0000313" key="11">
    <source>
        <dbReference type="Ensembl" id="ENSPNAP00000046190.1"/>
    </source>
</evidence>
<feature type="domain" description="Ig-like" evidence="9">
    <location>
        <begin position="154"/>
        <end position="231"/>
    </location>
</feature>
<dbReference type="GO" id="GO:0005634">
    <property type="term" value="C:nucleus"/>
    <property type="evidence" value="ECO:0007669"/>
    <property type="project" value="UniProtKB-SubCell"/>
</dbReference>
<comment type="similarity">
    <text evidence="3">Belongs to the protein kinase superfamily. CAMK Ser/Thr protein kinase family.</text>
</comment>
<name>A0AAR2J2J5_PYGNA</name>
<keyword evidence="7" id="KW-0539">Nucleus</keyword>
<dbReference type="GO" id="GO:0045214">
    <property type="term" value="P:sarcomere organization"/>
    <property type="evidence" value="ECO:0007669"/>
    <property type="project" value="TreeGrafter"/>
</dbReference>
<dbReference type="Proteomes" id="UP001501920">
    <property type="component" value="Chromosome 6"/>
</dbReference>
<evidence type="ECO:0000256" key="1">
    <source>
        <dbReference type="ARBA" id="ARBA00004123"/>
    </source>
</evidence>
<dbReference type="InterPro" id="IPR003961">
    <property type="entry name" value="FN3_dom"/>
</dbReference>
<reference evidence="11 12" key="1">
    <citation type="submission" date="2020-10" db="EMBL/GenBank/DDBJ databases">
        <title>Pygocentrus nattereri (red-bellied piranha) genome, fPygNat1, primary haplotype.</title>
        <authorList>
            <person name="Myers G."/>
            <person name="Meyer A."/>
            <person name="Karagic N."/>
            <person name="Pippel M."/>
            <person name="Winkler S."/>
            <person name="Tracey A."/>
            <person name="Wood J."/>
            <person name="Formenti G."/>
            <person name="Howe K."/>
            <person name="Fedrigo O."/>
            <person name="Jarvis E.D."/>
        </authorList>
    </citation>
    <scope>NUCLEOTIDE SEQUENCE [LARGE SCALE GENOMIC DNA]</scope>
</reference>
<keyword evidence="4" id="KW-0963">Cytoplasm</keyword>
<feature type="domain" description="Ig-like" evidence="9">
    <location>
        <begin position="80"/>
        <end position="149"/>
    </location>
</feature>
<dbReference type="InterPro" id="IPR036179">
    <property type="entry name" value="Ig-like_dom_sf"/>
</dbReference>
<evidence type="ECO:0000256" key="5">
    <source>
        <dbReference type="ARBA" id="ARBA00022737"/>
    </source>
</evidence>
<evidence type="ECO:0000259" key="10">
    <source>
        <dbReference type="PROSITE" id="PS50853"/>
    </source>
</evidence>
<dbReference type="FunFam" id="2.60.40.10:FF:000050">
    <property type="entry name" value="Titin isoform B"/>
    <property type="match status" value="1"/>
</dbReference>
<dbReference type="CDD" id="cd00063">
    <property type="entry name" value="FN3"/>
    <property type="match status" value="1"/>
</dbReference>
<dbReference type="PANTHER" id="PTHR13817:SF151">
    <property type="entry name" value="TITIN"/>
    <property type="match status" value="1"/>
</dbReference>
<evidence type="ECO:0000256" key="6">
    <source>
        <dbReference type="ARBA" id="ARBA00023157"/>
    </source>
</evidence>
<dbReference type="PROSITE" id="PS50853">
    <property type="entry name" value="FN3"/>
    <property type="match status" value="1"/>
</dbReference>
<protein>
    <submittedName>
        <fullName evidence="11">Uncharacterized protein</fullName>
    </submittedName>
</protein>
<keyword evidence="12" id="KW-1185">Reference proteome</keyword>
<dbReference type="SMART" id="SM00409">
    <property type="entry name" value="IG"/>
    <property type="match status" value="3"/>
</dbReference>
<evidence type="ECO:0000256" key="8">
    <source>
        <dbReference type="ARBA" id="ARBA00023319"/>
    </source>
</evidence>
<dbReference type="AlphaFoldDB" id="A0AAR2J2J5"/>
<evidence type="ECO:0000256" key="4">
    <source>
        <dbReference type="ARBA" id="ARBA00022490"/>
    </source>
</evidence>
<feature type="domain" description="Ig-like" evidence="9">
    <location>
        <begin position="1"/>
        <end position="79"/>
    </location>
</feature>
<keyword evidence="5" id="KW-0677">Repeat</keyword>
<dbReference type="CDD" id="cd00096">
    <property type="entry name" value="Ig"/>
    <property type="match status" value="1"/>
</dbReference>
<dbReference type="InterPro" id="IPR003598">
    <property type="entry name" value="Ig_sub2"/>
</dbReference>
<dbReference type="Ensembl" id="ENSPNAT00000088083.1">
    <property type="protein sequence ID" value="ENSPNAP00000046190.1"/>
    <property type="gene ID" value="ENSPNAG00000036819.1"/>
</dbReference>
<dbReference type="InterPro" id="IPR036116">
    <property type="entry name" value="FN3_sf"/>
</dbReference>
<reference evidence="11" key="3">
    <citation type="submission" date="2025-09" db="UniProtKB">
        <authorList>
            <consortium name="Ensembl"/>
        </authorList>
    </citation>
    <scope>IDENTIFICATION</scope>
</reference>
<dbReference type="GO" id="GO:0031430">
    <property type="term" value="C:M band"/>
    <property type="evidence" value="ECO:0007669"/>
    <property type="project" value="TreeGrafter"/>
</dbReference>
<comment type="subcellular location">
    <subcellularLocation>
        <location evidence="2">Cytoplasm</location>
    </subcellularLocation>
    <subcellularLocation>
        <location evidence="1">Nucleus</location>
    </subcellularLocation>
</comment>
<accession>A0AAR2J2J5</accession>
<dbReference type="SUPFAM" id="SSF49265">
    <property type="entry name" value="Fibronectin type III"/>
    <property type="match status" value="1"/>
</dbReference>
<dbReference type="PROSITE" id="PS50835">
    <property type="entry name" value="IG_LIKE"/>
    <property type="match status" value="3"/>
</dbReference>
<dbReference type="Pfam" id="PF00041">
    <property type="entry name" value="fn3"/>
    <property type="match status" value="1"/>
</dbReference>